<name>A0A7X2ZF82_9BACL</name>
<evidence type="ECO:0000313" key="1">
    <source>
        <dbReference type="EMBL" id="MUG73759.1"/>
    </source>
</evidence>
<dbReference type="AlphaFoldDB" id="A0A7X2ZF82"/>
<proteinExistence type="predicted"/>
<keyword evidence="2" id="KW-1185">Reference proteome</keyword>
<accession>A0A7X2ZF82</accession>
<dbReference type="RefSeq" id="WP_155615710.1">
    <property type="nucleotide sequence ID" value="NZ_WNZX01000032.1"/>
</dbReference>
<reference evidence="1 2" key="1">
    <citation type="submission" date="2019-11" db="EMBL/GenBank/DDBJ databases">
        <title>Draft genome sequences of five Paenibacillus species of dairy origin.</title>
        <authorList>
            <person name="Olajide A.M."/>
            <person name="Chen S."/>
            <person name="Lapointe G."/>
        </authorList>
    </citation>
    <scope>NUCLEOTIDE SEQUENCE [LARGE SCALE GENOMIC DNA]</scope>
    <source>
        <strain evidence="1 2">2CS3</strain>
    </source>
</reference>
<dbReference type="EMBL" id="WNZX01000032">
    <property type="protein sequence ID" value="MUG73759.1"/>
    <property type="molecule type" value="Genomic_DNA"/>
</dbReference>
<dbReference type="Proteomes" id="UP000450917">
    <property type="component" value="Unassembled WGS sequence"/>
</dbReference>
<gene>
    <name evidence="1" type="ORF">GNP93_24430</name>
</gene>
<organism evidence="1 2">
    <name type="scientific">Paenibacillus validus</name>
    <dbReference type="NCBI Taxonomy" id="44253"/>
    <lineage>
        <taxon>Bacteria</taxon>
        <taxon>Bacillati</taxon>
        <taxon>Bacillota</taxon>
        <taxon>Bacilli</taxon>
        <taxon>Bacillales</taxon>
        <taxon>Paenibacillaceae</taxon>
        <taxon>Paenibacillus</taxon>
    </lineage>
</organism>
<protein>
    <submittedName>
        <fullName evidence="1">Uncharacterized protein</fullName>
    </submittedName>
</protein>
<sequence>MIVPFAAWGAGPVASTEAASLLVQDQDEPVWPKPLTYLDLGDSLAAGDDAAAKKMNLRRSRTLQGLKRPCC</sequence>
<comment type="caution">
    <text evidence="1">The sequence shown here is derived from an EMBL/GenBank/DDBJ whole genome shotgun (WGS) entry which is preliminary data.</text>
</comment>
<evidence type="ECO:0000313" key="2">
    <source>
        <dbReference type="Proteomes" id="UP000450917"/>
    </source>
</evidence>